<name>A0A6N7Q3R5_9BACT</name>
<dbReference type="InterPro" id="IPR029063">
    <property type="entry name" value="SAM-dependent_MTases_sf"/>
</dbReference>
<dbReference type="RefSeq" id="WP_153823734.1">
    <property type="nucleotide sequence ID" value="NZ_WJIE01000014.1"/>
</dbReference>
<dbReference type="PANTHER" id="PTHR43861:SF3">
    <property type="entry name" value="PUTATIVE (AFU_ORTHOLOGUE AFUA_2G14390)-RELATED"/>
    <property type="match status" value="1"/>
</dbReference>
<dbReference type="Pfam" id="PF13489">
    <property type="entry name" value="Methyltransf_23"/>
    <property type="match status" value="1"/>
</dbReference>
<dbReference type="GO" id="GO:0008168">
    <property type="term" value="F:methyltransferase activity"/>
    <property type="evidence" value="ECO:0007669"/>
    <property type="project" value="UniProtKB-KW"/>
</dbReference>
<dbReference type="GO" id="GO:0032259">
    <property type="term" value="P:methylation"/>
    <property type="evidence" value="ECO:0007669"/>
    <property type="project" value="UniProtKB-KW"/>
</dbReference>
<sequence>MDRSAYDALFALEKNHFWRVARRTMLLEILGETLPARRPARLLDVGGACALISREMQRFGEVIMVEPDAETAAFARRELGCDARVGALPDALPVEGTFDGITLLDVLEHIDDEVPALRALKRLLRPDGLLLVTVPALPFLWSSHDVAVHHRRRYVRRTLLEALREGGFEVERVSYFTSLLLPVLAAQRIADRLRRGVPDEARYQVAPPPAPINAAFGAVMDLERALLRRFDMPIGSSLVAICRHA</sequence>
<evidence type="ECO:0000313" key="3">
    <source>
        <dbReference type="Proteomes" id="UP000440224"/>
    </source>
</evidence>
<evidence type="ECO:0000256" key="1">
    <source>
        <dbReference type="ARBA" id="ARBA00022679"/>
    </source>
</evidence>
<comment type="caution">
    <text evidence="2">The sequence shown here is derived from an EMBL/GenBank/DDBJ whole genome shotgun (WGS) entry which is preliminary data.</text>
</comment>
<dbReference type="AlphaFoldDB" id="A0A6N7Q3R5"/>
<dbReference type="Gene3D" id="3.40.50.150">
    <property type="entry name" value="Vaccinia Virus protein VP39"/>
    <property type="match status" value="1"/>
</dbReference>
<evidence type="ECO:0000313" key="2">
    <source>
        <dbReference type="EMBL" id="MRG96944.1"/>
    </source>
</evidence>
<keyword evidence="1 2" id="KW-0808">Transferase</keyword>
<dbReference type="SUPFAM" id="SSF53335">
    <property type="entry name" value="S-adenosyl-L-methionine-dependent methyltransferases"/>
    <property type="match status" value="1"/>
</dbReference>
<reference evidence="2 3" key="1">
    <citation type="submission" date="2019-10" db="EMBL/GenBank/DDBJ databases">
        <title>A soil myxobacterium in the family Polyangiaceae.</title>
        <authorList>
            <person name="Li Y."/>
            <person name="Wang J."/>
        </authorList>
    </citation>
    <scope>NUCLEOTIDE SEQUENCE [LARGE SCALE GENOMIC DNA]</scope>
    <source>
        <strain evidence="2 3">DSM 14734</strain>
    </source>
</reference>
<accession>A0A6N7Q3R5</accession>
<dbReference type="PANTHER" id="PTHR43861">
    <property type="entry name" value="TRANS-ACONITATE 2-METHYLTRANSFERASE-RELATED"/>
    <property type="match status" value="1"/>
</dbReference>
<keyword evidence="2" id="KW-0489">Methyltransferase</keyword>
<protein>
    <submittedName>
        <fullName evidence="2">Methyltransferase domain-containing protein</fullName>
    </submittedName>
</protein>
<dbReference type="Proteomes" id="UP000440224">
    <property type="component" value="Unassembled WGS sequence"/>
</dbReference>
<gene>
    <name evidence="2" type="ORF">GF068_34225</name>
</gene>
<keyword evidence="3" id="KW-1185">Reference proteome</keyword>
<organism evidence="2 3">
    <name type="scientific">Polyangium spumosum</name>
    <dbReference type="NCBI Taxonomy" id="889282"/>
    <lineage>
        <taxon>Bacteria</taxon>
        <taxon>Pseudomonadati</taxon>
        <taxon>Myxococcota</taxon>
        <taxon>Polyangia</taxon>
        <taxon>Polyangiales</taxon>
        <taxon>Polyangiaceae</taxon>
        <taxon>Polyangium</taxon>
    </lineage>
</organism>
<dbReference type="EMBL" id="WJIE01000014">
    <property type="protein sequence ID" value="MRG96944.1"/>
    <property type="molecule type" value="Genomic_DNA"/>
</dbReference>
<dbReference type="CDD" id="cd02440">
    <property type="entry name" value="AdoMet_MTases"/>
    <property type="match status" value="1"/>
</dbReference>
<proteinExistence type="predicted"/>
<dbReference type="OrthoDB" id="5419754at2"/>